<evidence type="ECO:0008006" key="4">
    <source>
        <dbReference type="Google" id="ProtNLM"/>
    </source>
</evidence>
<gene>
    <name evidence="2" type="ORF">GJ699_26825</name>
</gene>
<evidence type="ECO:0000313" key="2">
    <source>
        <dbReference type="EMBL" id="MRW93612.1"/>
    </source>
</evidence>
<comment type="caution">
    <text evidence="2">The sequence shown here is derived from an EMBL/GenBank/DDBJ whole genome shotgun (WGS) entry which is preliminary data.</text>
</comment>
<keyword evidence="1" id="KW-0732">Signal</keyword>
<proteinExistence type="predicted"/>
<accession>A0A6I2L7I8</accession>
<keyword evidence="3" id="KW-1185">Reference proteome</keyword>
<dbReference type="PROSITE" id="PS51257">
    <property type="entry name" value="PROKAR_LIPOPROTEIN"/>
    <property type="match status" value="1"/>
</dbReference>
<dbReference type="EMBL" id="WKJK01000018">
    <property type="protein sequence ID" value="MRW93612.1"/>
    <property type="molecule type" value="Genomic_DNA"/>
</dbReference>
<dbReference type="AlphaFoldDB" id="A0A6I2L7I8"/>
<feature type="signal peptide" evidence="1">
    <location>
        <begin position="1"/>
        <end position="20"/>
    </location>
</feature>
<evidence type="ECO:0000313" key="3">
    <source>
        <dbReference type="Proteomes" id="UP000433309"/>
    </source>
</evidence>
<feature type="chain" id="PRO_5026230261" description="Lipoprotein" evidence="1">
    <location>
        <begin position="21"/>
        <end position="122"/>
    </location>
</feature>
<sequence length="122" mass="13207">MNNIKLMLAALLLLSGCASKTFVNRADWEQGARHGWVVGEYAAGQPVDTLPACMARLPANELASHHFVRVRYSQARLQHEVVVELPAGAALRDGEQVEVWPADCAAGKLAHIDGTPPQAMRP</sequence>
<dbReference type="Proteomes" id="UP000433309">
    <property type="component" value="Unassembled WGS sequence"/>
</dbReference>
<protein>
    <recommendedName>
        <fullName evidence="4">Lipoprotein</fullName>
    </recommendedName>
</protein>
<dbReference type="RefSeq" id="WP_154382193.1">
    <property type="nucleotide sequence ID" value="NZ_WKJK01000018.1"/>
</dbReference>
<evidence type="ECO:0000256" key="1">
    <source>
        <dbReference type="SAM" id="SignalP"/>
    </source>
</evidence>
<reference evidence="2 3" key="1">
    <citation type="submission" date="2019-11" db="EMBL/GenBank/DDBJ databases">
        <title>Novel species isolated from a subtropical stream in China.</title>
        <authorList>
            <person name="Lu H."/>
        </authorList>
    </citation>
    <scope>NUCLEOTIDE SEQUENCE [LARGE SCALE GENOMIC DNA]</scope>
    <source>
        <strain evidence="2 3">FT80W</strain>
    </source>
</reference>
<name>A0A6I2L7I8_9BURK</name>
<organism evidence="2 3">
    <name type="scientific">Duganella guangzhouensis</name>
    <dbReference type="NCBI Taxonomy" id="2666084"/>
    <lineage>
        <taxon>Bacteria</taxon>
        <taxon>Pseudomonadati</taxon>
        <taxon>Pseudomonadota</taxon>
        <taxon>Betaproteobacteria</taxon>
        <taxon>Burkholderiales</taxon>
        <taxon>Oxalobacteraceae</taxon>
        <taxon>Telluria group</taxon>
        <taxon>Duganella</taxon>
    </lineage>
</organism>